<dbReference type="InterPro" id="IPR018752">
    <property type="entry name" value="DabA"/>
</dbReference>
<dbReference type="GO" id="GO:0005886">
    <property type="term" value="C:plasma membrane"/>
    <property type="evidence" value="ECO:0007669"/>
    <property type="project" value="UniProtKB-SubCell"/>
</dbReference>
<keyword evidence="5 6" id="KW-0472">Membrane</keyword>
<dbReference type="PANTHER" id="PTHR38344:SF1">
    <property type="entry name" value="INORGANIC CARBON TRANSPORTER SUBUNIT DABA-RELATED"/>
    <property type="match status" value="1"/>
</dbReference>
<keyword evidence="3 6" id="KW-0479">Metal-binding</keyword>
<dbReference type="Pfam" id="PF10070">
    <property type="entry name" value="DabA"/>
    <property type="match status" value="1"/>
</dbReference>
<feature type="compositionally biased region" description="Basic and acidic residues" evidence="8">
    <location>
        <begin position="456"/>
        <end position="475"/>
    </location>
</feature>
<evidence type="ECO:0000256" key="6">
    <source>
        <dbReference type="HAMAP-Rule" id="MF_01871"/>
    </source>
</evidence>
<evidence type="ECO:0000256" key="5">
    <source>
        <dbReference type="ARBA" id="ARBA00023136"/>
    </source>
</evidence>
<dbReference type="EMBL" id="BAAADV010000007">
    <property type="protein sequence ID" value="GAA0678138.1"/>
    <property type="molecule type" value="Genomic_DNA"/>
</dbReference>
<feature type="binding site" evidence="6">
    <location>
        <position position="522"/>
    </location>
    <ligand>
        <name>Zn(2+)</name>
        <dbReference type="ChEBI" id="CHEBI:29105"/>
    </ligand>
</feature>
<comment type="subcellular location">
    <subcellularLocation>
        <location evidence="6">Cell membrane</location>
        <topology evidence="6">Peripheral membrane protein</topology>
    </subcellularLocation>
</comment>
<evidence type="ECO:0000256" key="3">
    <source>
        <dbReference type="ARBA" id="ARBA00022723"/>
    </source>
</evidence>
<dbReference type="PANTHER" id="PTHR38344">
    <property type="entry name" value="UPF0753 PROTEIN AQ_863"/>
    <property type="match status" value="1"/>
</dbReference>
<evidence type="ECO:0000256" key="8">
    <source>
        <dbReference type="SAM" id="MobiDB-lite"/>
    </source>
</evidence>
<evidence type="ECO:0000313" key="10">
    <source>
        <dbReference type="Proteomes" id="UP001500420"/>
    </source>
</evidence>
<feature type="region of interest" description="Disordered" evidence="8">
    <location>
        <begin position="246"/>
        <end position="265"/>
    </location>
</feature>
<organism evidence="9 10">
    <name type="scientific">Natronoarchaeum mannanilyticum</name>
    <dbReference type="NCBI Taxonomy" id="926360"/>
    <lineage>
        <taxon>Archaea</taxon>
        <taxon>Methanobacteriati</taxon>
        <taxon>Methanobacteriota</taxon>
        <taxon>Stenosarchaea group</taxon>
        <taxon>Halobacteria</taxon>
        <taxon>Halobacteriales</taxon>
        <taxon>Natronoarchaeaceae</taxon>
    </lineage>
</organism>
<keyword evidence="10" id="KW-1185">Reference proteome</keyword>
<keyword evidence="7" id="KW-0175">Coiled coil</keyword>
<comment type="cofactor">
    <cofactor evidence="6">
        <name>Zn(2+)</name>
        <dbReference type="ChEBI" id="CHEBI:29105"/>
    </cofactor>
</comment>
<comment type="similarity">
    <text evidence="6">Belongs to the inorganic carbon transporter (TC 9.A.2) DabA family.</text>
</comment>
<dbReference type="Proteomes" id="UP001500420">
    <property type="component" value="Unassembled WGS sequence"/>
</dbReference>
<proteinExistence type="inferred from homology"/>
<feature type="binding site" evidence="6">
    <location>
        <position position="313"/>
    </location>
    <ligand>
        <name>Zn(2+)</name>
        <dbReference type="ChEBI" id="CHEBI:29105"/>
    </ligand>
</feature>
<accession>A0AAV3TD12</accession>
<reference evidence="9 10" key="1">
    <citation type="journal article" date="2019" name="Int. J. Syst. Evol. Microbiol.">
        <title>The Global Catalogue of Microorganisms (GCM) 10K type strain sequencing project: providing services to taxonomists for standard genome sequencing and annotation.</title>
        <authorList>
            <consortium name="The Broad Institute Genomics Platform"/>
            <consortium name="The Broad Institute Genome Sequencing Center for Infectious Disease"/>
            <person name="Wu L."/>
            <person name="Ma J."/>
        </authorList>
    </citation>
    <scope>NUCLEOTIDE SEQUENCE [LARGE SCALE GENOMIC DNA]</scope>
    <source>
        <strain evidence="9 10">JCM 16328</strain>
    </source>
</reference>
<comment type="subunit">
    <text evidence="6">Forms a complex with DabB.</text>
</comment>
<feature type="binding site" evidence="6">
    <location>
        <position position="507"/>
    </location>
    <ligand>
        <name>Zn(2+)</name>
        <dbReference type="ChEBI" id="CHEBI:29105"/>
    </ligand>
</feature>
<evidence type="ECO:0000313" key="9">
    <source>
        <dbReference type="EMBL" id="GAA0678138.1"/>
    </source>
</evidence>
<name>A0AAV3TD12_9EURY</name>
<evidence type="ECO:0000256" key="7">
    <source>
        <dbReference type="SAM" id="Coils"/>
    </source>
</evidence>
<feature type="binding site" evidence="6">
    <location>
        <position position="315"/>
    </location>
    <ligand>
        <name>Zn(2+)</name>
        <dbReference type="ChEBI" id="CHEBI:29105"/>
    </ligand>
</feature>
<comment type="caution">
    <text evidence="9">The sequence shown here is derived from an EMBL/GenBank/DDBJ whole genome shotgun (WGS) entry which is preliminary data.</text>
</comment>
<feature type="region of interest" description="Disordered" evidence="8">
    <location>
        <begin position="450"/>
        <end position="475"/>
    </location>
</feature>
<evidence type="ECO:0000256" key="1">
    <source>
        <dbReference type="ARBA" id="ARBA00022448"/>
    </source>
</evidence>
<comment type="function">
    <text evidence="6">Part of an energy-coupled inorganic carbon pump.</text>
</comment>
<dbReference type="HAMAP" id="MF_01871">
    <property type="entry name" value="DabA"/>
    <property type="match status" value="1"/>
</dbReference>
<keyword evidence="1 6" id="KW-0813">Transport</keyword>
<keyword evidence="2 6" id="KW-1003">Cell membrane</keyword>
<dbReference type="RefSeq" id="WP_343774671.1">
    <property type="nucleotide sequence ID" value="NZ_BAAADV010000007.1"/>
</dbReference>
<evidence type="ECO:0000256" key="2">
    <source>
        <dbReference type="ARBA" id="ARBA00022475"/>
    </source>
</evidence>
<feature type="coiled-coil region" evidence="7">
    <location>
        <begin position="587"/>
        <end position="614"/>
    </location>
</feature>
<evidence type="ECO:0000256" key="4">
    <source>
        <dbReference type="ARBA" id="ARBA00022833"/>
    </source>
</evidence>
<dbReference type="AlphaFoldDB" id="A0AAV3TD12"/>
<keyword evidence="4 6" id="KW-0862">Zinc</keyword>
<gene>
    <name evidence="6" type="primary">dabA</name>
    <name evidence="9" type="ORF">GCM10009020_27930</name>
</gene>
<dbReference type="GO" id="GO:0008270">
    <property type="term" value="F:zinc ion binding"/>
    <property type="evidence" value="ECO:0007669"/>
    <property type="project" value="UniProtKB-UniRule"/>
</dbReference>
<sequence>MTLEEEYLDDSIERAAEAVGSVWPLHSFVTANPLAGFEDRPFEEAVAEANDLFGGRGYPDPATFRRAWEDGRIDPDVLRSVLDDHGVDDEPSELLDEMAADASETSDGTDADPATETVDRILTKWLAKFLDEGLAHWSMPNRSEGFYAAWRQMAPLDDEIPNCGDSSDLPETPTAAIEAALSEVPQGRWEPVFERHLAALPGWTGFLKQRADADGDPWQSAHPISLTEYLAVRLTLADLLDAPIEADEPEDGVDPSEGGSNDEPTLADLWLTAWEESYRRRLLDDVERSLDGSGAADGTEQGDDRPASQLVFCIDTRSEIIRRHIEAQGHHETHGYAGFFGVPMRYSGYDSDVEIDACPPIVDPEHRIEDRPSDGRHDHAGTYDTWRGLVSASRNHLQALKTNVAAAFTFVEGAGTAYGAAMASRTLAPSAVRDLTGAVDERLPSVAEFCSPTVDRPSDDGEGTHEHAHGDALPRGMTLEEKVEYAKSAFELMGWEQFARLVVFTGHASETTNNPFESSLDCGACAGNPGGPSARVLAAICNDPEVKAALRDEGIDVPEDTVFLAAEHNTTTDEIELFDGEVPESHREDVERLREDLDAAREAATAERAEAMRTGADDSVRETERRAADWAETRPEWGLSGNASFVIGPRDLTEGVDLDGRAFLHSYDWSTDPDGDALEAIVTGPLVVTQWINNQYYFATVDNGVYGSGSKVTHNQVGNVGVYQGNGGDLMSGLPLQSLNLGDEQPYHQPLRLQTVIHAPTERVTEILREHEEVKRLFDNGWIDLSVMDPTKDDDVFHYEGDLEWEPKLPVPVAR</sequence>
<protein>
    <recommendedName>
        <fullName evidence="6">Probable inorganic carbon transporter subunit DabA</fullName>
    </recommendedName>
</protein>